<dbReference type="InterPro" id="IPR008407">
    <property type="entry name" value="Brnchd-chn_aa_trnsp_AzlD"/>
</dbReference>
<evidence type="ECO:0000256" key="1">
    <source>
        <dbReference type="SAM" id="Phobius"/>
    </source>
</evidence>
<sequence length="113" mass="12283">MNADLAGIWPWVASVGLAIVTLLTRSFFMIPEREVPMPEWFKRGLKYAPLAALAAVIAPEVLMSHGALITSLADARLPAALCATLYYFCKRGILGTIVVGMLVYLPLHIGLGW</sequence>
<evidence type="ECO:0000313" key="3">
    <source>
        <dbReference type="Proteomes" id="UP001567350"/>
    </source>
</evidence>
<dbReference type="Pfam" id="PF05437">
    <property type="entry name" value="AzlD"/>
    <property type="match status" value="1"/>
</dbReference>
<protein>
    <submittedName>
        <fullName evidence="2">AzlD domain-containing protein</fullName>
    </submittedName>
</protein>
<organism evidence="2 3">
    <name type="scientific">Comamonas jiangduensis</name>
    <dbReference type="NCBI Taxonomy" id="1194168"/>
    <lineage>
        <taxon>Bacteria</taxon>
        <taxon>Pseudomonadati</taxon>
        <taxon>Pseudomonadota</taxon>
        <taxon>Betaproteobacteria</taxon>
        <taxon>Burkholderiales</taxon>
        <taxon>Comamonadaceae</taxon>
        <taxon>Comamonas</taxon>
    </lineage>
</organism>
<evidence type="ECO:0000313" key="2">
    <source>
        <dbReference type="EMBL" id="MEZ2740156.1"/>
    </source>
</evidence>
<gene>
    <name evidence="2" type="ORF">ACBP88_11985</name>
</gene>
<feature type="transmembrane region" description="Helical" evidence="1">
    <location>
        <begin position="6"/>
        <end position="28"/>
    </location>
</feature>
<dbReference type="GeneID" id="300070850"/>
<reference evidence="2 3" key="1">
    <citation type="submission" date="2024-08" db="EMBL/GenBank/DDBJ databases">
        <authorList>
            <person name="Feng Z."/>
            <person name="Ronholm J."/>
        </authorList>
    </citation>
    <scope>NUCLEOTIDE SEQUENCE [LARGE SCALE GENOMIC DNA]</scope>
    <source>
        <strain evidence="2 3">4-AB0-8</strain>
    </source>
</reference>
<comment type="caution">
    <text evidence="2">The sequence shown here is derived from an EMBL/GenBank/DDBJ whole genome shotgun (WGS) entry which is preliminary data.</text>
</comment>
<dbReference type="EMBL" id="JBGJLR010000013">
    <property type="protein sequence ID" value="MEZ2740156.1"/>
    <property type="molecule type" value="Genomic_DNA"/>
</dbReference>
<feature type="transmembrane region" description="Helical" evidence="1">
    <location>
        <begin position="49"/>
        <end position="73"/>
    </location>
</feature>
<dbReference type="Proteomes" id="UP001567350">
    <property type="component" value="Unassembled WGS sequence"/>
</dbReference>
<keyword evidence="1" id="KW-0472">Membrane</keyword>
<feature type="transmembrane region" description="Helical" evidence="1">
    <location>
        <begin position="85"/>
        <end position="107"/>
    </location>
</feature>
<accession>A0ABV4IG22</accession>
<keyword evidence="3" id="KW-1185">Reference proteome</keyword>
<proteinExistence type="predicted"/>
<dbReference type="RefSeq" id="WP_284213661.1">
    <property type="nucleotide sequence ID" value="NZ_JARXOV010000005.1"/>
</dbReference>
<keyword evidence="1" id="KW-0812">Transmembrane</keyword>
<keyword evidence="1" id="KW-1133">Transmembrane helix</keyword>
<name>A0ABV4IG22_9BURK</name>